<reference evidence="9 10" key="1">
    <citation type="journal article" date="2019" name="Gut">
        <title>Antibiotics-induced monodominance of a novel gut bacterial order.</title>
        <authorList>
            <person name="Hildebrand F."/>
            <person name="Moitinho-Silva L."/>
            <person name="Blasche S."/>
            <person name="Jahn M.T."/>
            <person name="Gossmann T.I."/>
            <person name="Heuerta-Cepas J."/>
            <person name="Hercog R."/>
            <person name="Luetge M."/>
            <person name="Bahram M."/>
            <person name="Pryszlak A."/>
            <person name="Alves R.J."/>
            <person name="Waszak S.M."/>
            <person name="Zhu A."/>
            <person name="Ye L."/>
            <person name="Costea P.I."/>
            <person name="Aalvink S."/>
            <person name="Belzer C."/>
            <person name="Forslund S.K."/>
            <person name="Sunagawa S."/>
            <person name="Hentschel U."/>
            <person name="Merten C."/>
            <person name="Patil K.R."/>
            <person name="Benes V."/>
            <person name="Bork P."/>
        </authorList>
    </citation>
    <scope>NUCLEOTIDE SEQUENCE [LARGE SCALE GENOMIC DNA]</scope>
    <source>
        <strain evidence="9 10">HDS1380</strain>
    </source>
</reference>
<keyword evidence="10" id="KW-1185">Reference proteome</keyword>
<feature type="transmembrane region" description="Helical" evidence="7">
    <location>
        <begin position="215"/>
        <end position="236"/>
    </location>
</feature>
<evidence type="ECO:0000256" key="7">
    <source>
        <dbReference type="RuleBase" id="RU363032"/>
    </source>
</evidence>
<dbReference type="AlphaFoldDB" id="A0A4Q2KCZ2"/>
<dbReference type="InterPro" id="IPR035906">
    <property type="entry name" value="MetI-like_sf"/>
</dbReference>
<evidence type="ECO:0000256" key="2">
    <source>
        <dbReference type="ARBA" id="ARBA00022448"/>
    </source>
</evidence>
<dbReference type="InterPro" id="IPR000515">
    <property type="entry name" value="MetI-like"/>
</dbReference>
<gene>
    <name evidence="9" type="ORF">ESZ91_05195</name>
</gene>
<organism evidence="9 10">
    <name type="scientific">Candidatus Borkfalkia ceftriaxoniphila</name>
    <dbReference type="NCBI Taxonomy" id="2508949"/>
    <lineage>
        <taxon>Bacteria</taxon>
        <taxon>Bacillati</taxon>
        <taxon>Bacillota</taxon>
        <taxon>Clostridia</taxon>
        <taxon>Christensenellales</taxon>
        <taxon>Christensenellaceae</taxon>
        <taxon>Candidatus Borkfalkia</taxon>
    </lineage>
</organism>
<sequence>MKNNSVWARIFKRWDLYLMMVPGLLCLLIFAYGPMYGIIIAFKDYKPYLGIFDSPWTDMNGWANFYYAVASRGFLNLVRNTLILGTLKMIFAFPSSIVLALLLNELRLKWFKKVVQTVSYLPYFISWVIISGMLYVFLQKDYGLINKVLVSLGMEPVFWYADPGKWRAILTITNIWKNCGWGTIVFLAGFTNISPDLYEAATVDGAGRWKQTLHISIPGIMPVIMVTFVLSISGLVKDDFEQIYALVGTNSILYEKVDVISTWVYRQISNASFESYGNGTAVNLMQSLLALILTLGANFAVRRMGYEGIY</sequence>
<evidence type="ECO:0000313" key="9">
    <source>
        <dbReference type="EMBL" id="RXZ62468.1"/>
    </source>
</evidence>
<dbReference type="PANTHER" id="PTHR30193:SF44">
    <property type="entry name" value="LACTOSE TRANSPORT SYSTEM PERMEASE PROTEIN LACF"/>
    <property type="match status" value="1"/>
</dbReference>
<keyword evidence="6 7" id="KW-0472">Membrane</keyword>
<dbReference type="GO" id="GO:0005886">
    <property type="term" value="C:plasma membrane"/>
    <property type="evidence" value="ECO:0007669"/>
    <property type="project" value="UniProtKB-SubCell"/>
</dbReference>
<dbReference type="PANTHER" id="PTHR30193">
    <property type="entry name" value="ABC TRANSPORTER PERMEASE PROTEIN"/>
    <property type="match status" value="1"/>
</dbReference>
<feature type="transmembrane region" description="Helical" evidence="7">
    <location>
        <begin position="90"/>
        <end position="108"/>
    </location>
</feature>
<accession>A0A4Q2KCZ2</accession>
<evidence type="ECO:0000256" key="1">
    <source>
        <dbReference type="ARBA" id="ARBA00004651"/>
    </source>
</evidence>
<dbReference type="SUPFAM" id="SSF161098">
    <property type="entry name" value="MetI-like"/>
    <property type="match status" value="1"/>
</dbReference>
<evidence type="ECO:0000256" key="6">
    <source>
        <dbReference type="ARBA" id="ARBA00023136"/>
    </source>
</evidence>
<dbReference type="InterPro" id="IPR051393">
    <property type="entry name" value="ABC_transporter_permease"/>
</dbReference>
<keyword evidence="2 7" id="KW-0813">Transport</keyword>
<dbReference type="OrthoDB" id="9785836at2"/>
<evidence type="ECO:0000256" key="5">
    <source>
        <dbReference type="ARBA" id="ARBA00022989"/>
    </source>
</evidence>
<name>A0A4Q2KCZ2_9FIRM</name>
<feature type="transmembrane region" description="Helical" evidence="7">
    <location>
        <begin position="281"/>
        <end position="301"/>
    </location>
</feature>
<evidence type="ECO:0000256" key="3">
    <source>
        <dbReference type="ARBA" id="ARBA00022475"/>
    </source>
</evidence>
<protein>
    <submittedName>
        <fullName evidence="9">Sugar ABC transporter permease</fullName>
    </submittedName>
</protein>
<dbReference type="Pfam" id="PF00528">
    <property type="entry name" value="BPD_transp_1"/>
    <property type="match status" value="1"/>
</dbReference>
<proteinExistence type="inferred from homology"/>
<dbReference type="Gene3D" id="1.10.3720.10">
    <property type="entry name" value="MetI-like"/>
    <property type="match status" value="1"/>
</dbReference>
<comment type="caution">
    <text evidence="9">The sequence shown here is derived from an EMBL/GenBank/DDBJ whole genome shotgun (WGS) entry which is preliminary data.</text>
</comment>
<keyword evidence="5 7" id="KW-1133">Transmembrane helix</keyword>
<evidence type="ECO:0000256" key="4">
    <source>
        <dbReference type="ARBA" id="ARBA00022692"/>
    </source>
</evidence>
<dbReference type="GO" id="GO:0055085">
    <property type="term" value="P:transmembrane transport"/>
    <property type="evidence" value="ECO:0007669"/>
    <property type="project" value="InterPro"/>
</dbReference>
<evidence type="ECO:0000313" key="10">
    <source>
        <dbReference type="Proteomes" id="UP000291269"/>
    </source>
</evidence>
<dbReference type="Proteomes" id="UP000291269">
    <property type="component" value="Unassembled WGS sequence"/>
</dbReference>
<evidence type="ECO:0000259" key="8">
    <source>
        <dbReference type="PROSITE" id="PS50928"/>
    </source>
</evidence>
<dbReference type="EMBL" id="SDOZ01000002">
    <property type="protein sequence ID" value="RXZ62468.1"/>
    <property type="molecule type" value="Genomic_DNA"/>
</dbReference>
<comment type="similarity">
    <text evidence="7">Belongs to the binding-protein-dependent transport system permease family.</text>
</comment>
<dbReference type="CDD" id="cd06261">
    <property type="entry name" value="TM_PBP2"/>
    <property type="match status" value="1"/>
</dbReference>
<feature type="transmembrane region" description="Helical" evidence="7">
    <location>
        <begin position="16"/>
        <end position="42"/>
    </location>
</feature>
<comment type="subcellular location">
    <subcellularLocation>
        <location evidence="1 7">Cell membrane</location>
        <topology evidence="1 7">Multi-pass membrane protein</topology>
    </subcellularLocation>
</comment>
<feature type="domain" description="ABC transmembrane type-1" evidence="8">
    <location>
        <begin position="78"/>
        <end position="297"/>
    </location>
</feature>
<dbReference type="PROSITE" id="PS50928">
    <property type="entry name" value="ABC_TM1"/>
    <property type="match status" value="1"/>
</dbReference>
<feature type="transmembrane region" description="Helical" evidence="7">
    <location>
        <begin position="120"/>
        <end position="138"/>
    </location>
</feature>
<keyword evidence="4 7" id="KW-0812">Transmembrane</keyword>
<keyword evidence="3" id="KW-1003">Cell membrane</keyword>